<feature type="region of interest" description="Disordered" evidence="1">
    <location>
        <begin position="1"/>
        <end position="29"/>
    </location>
</feature>
<accession>X8AXX9</accession>
<reference evidence="2" key="1">
    <citation type="submission" date="2014-01" db="EMBL/GenBank/DDBJ databases">
        <authorList>
            <person name="Brown-Elliot B."/>
            <person name="Wallace R."/>
            <person name="Lenaerts A."/>
            <person name="Ordway D."/>
            <person name="DeGroote M.A."/>
            <person name="Parker T."/>
            <person name="Sizemore C."/>
            <person name="Tallon L.J."/>
            <person name="Sadzewicz L.K."/>
            <person name="Sengamalay N."/>
            <person name="Fraser C.M."/>
            <person name="Hine E."/>
            <person name="Shefchek K.A."/>
            <person name="Das S.P."/>
            <person name="Tettelin H."/>
        </authorList>
    </citation>
    <scope>NUCLEOTIDE SEQUENCE [LARGE SCALE GENOMIC DNA]</scope>
    <source>
        <strain evidence="2">4042</strain>
    </source>
</reference>
<proteinExistence type="predicted"/>
<dbReference type="AlphaFoldDB" id="X8AXX9"/>
<organism evidence="2">
    <name type="scientific">Mycobacterium xenopi 4042</name>
    <dbReference type="NCBI Taxonomy" id="1299334"/>
    <lineage>
        <taxon>Bacteria</taxon>
        <taxon>Bacillati</taxon>
        <taxon>Actinomycetota</taxon>
        <taxon>Actinomycetes</taxon>
        <taxon>Mycobacteriales</taxon>
        <taxon>Mycobacteriaceae</taxon>
        <taxon>Mycobacterium</taxon>
    </lineage>
</organism>
<protein>
    <submittedName>
        <fullName evidence="2">Uncharacterized protein</fullName>
    </submittedName>
</protein>
<gene>
    <name evidence="2" type="ORF">I553_3563</name>
</gene>
<dbReference type="EMBL" id="JAOB01000046">
    <property type="protein sequence ID" value="EUA35843.1"/>
    <property type="molecule type" value="Genomic_DNA"/>
</dbReference>
<name>X8AXX9_MYCXE</name>
<evidence type="ECO:0000256" key="1">
    <source>
        <dbReference type="SAM" id="MobiDB-lite"/>
    </source>
</evidence>
<sequence>MSTVAQPPRRRSPARVTSPPSRRLLDPLSSRCWQPSSAARVPVARRCGSTRGRRSGRREPFPLGTVALLGRIDAVHGLYYL</sequence>
<evidence type="ECO:0000313" key="2">
    <source>
        <dbReference type="EMBL" id="EUA35843.1"/>
    </source>
</evidence>
<comment type="caution">
    <text evidence="2">The sequence shown here is derived from an EMBL/GenBank/DDBJ whole genome shotgun (WGS) entry which is preliminary data.</text>
</comment>
<feature type="non-terminal residue" evidence="2">
    <location>
        <position position="81"/>
    </location>
</feature>